<dbReference type="GO" id="GO:0005524">
    <property type="term" value="F:ATP binding"/>
    <property type="evidence" value="ECO:0007669"/>
    <property type="project" value="UniProtKB-KW"/>
</dbReference>
<dbReference type="SUPFAM" id="SSF56112">
    <property type="entry name" value="Protein kinase-like (PK-like)"/>
    <property type="match status" value="1"/>
</dbReference>
<evidence type="ECO:0000256" key="8">
    <source>
        <dbReference type="ARBA" id="ARBA00022840"/>
    </source>
</evidence>
<dbReference type="Proteomes" id="UP000298652">
    <property type="component" value="Chromosome 1"/>
</dbReference>
<evidence type="ECO:0000259" key="13">
    <source>
        <dbReference type="PROSITE" id="PS50011"/>
    </source>
</evidence>
<reference evidence="14" key="1">
    <citation type="submission" date="2019-03" db="EMBL/GenBank/DDBJ databases">
        <title>WGS assembly of Setaria viridis.</title>
        <authorList>
            <person name="Huang P."/>
            <person name="Jenkins J."/>
            <person name="Grimwood J."/>
            <person name="Barry K."/>
            <person name="Healey A."/>
            <person name="Mamidi S."/>
            <person name="Sreedasyam A."/>
            <person name="Shu S."/>
            <person name="Feldman M."/>
            <person name="Wu J."/>
            <person name="Yu Y."/>
            <person name="Chen C."/>
            <person name="Johnson J."/>
            <person name="Rokhsar D."/>
            <person name="Baxter I."/>
            <person name="Schmutz J."/>
            <person name="Brutnell T."/>
            <person name="Kellogg E."/>
        </authorList>
    </citation>
    <scope>NUCLEOTIDE SEQUENCE [LARGE SCALE GENOMIC DNA]</scope>
</reference>
<protein>
    <recommendedName>
        <fullName evidence="13">Protein kinase domain-containing protein</fullName>
    </recommendedName>
</protein>
<comment type="similarity">
    <text evidence="2">In the N-terminal section; belongs to the leguminous lectin family.</text>
</comment>
<dbReference type="GO" id="GO:0002229">
    <property type="term" value="P:defense response to oomycetes"/>
    <property type="evidence" value="ECO:0007669"/>
    <property type="project" value="UniProtKB-ARBA"/>
</dbReference>
<dbReference type="Gramene" id="TKW36774">
    <property type="protein sequence ID" value="TKW36774"/>
    <property type="gene ID" value="SEVIR_1G004800v2"/>
</dbReference>
<dbReference type="InterPro" id="IPR008271">
    <property type="entry name" value="Ser/Thr_kinase_AS"/>
</dbReference>
<feature type="domain" description="Protein kinase" evidence="13">
    <location>
        <begin position="1"/>
        <end position="267"/>
    </location>
</feature>
<evidence type="ECO:0000256" key="10">
    <source>
        <dbReference type="ARBA" id="ARBA00023136"/>
    </source>
</evidence>
<dbReference type="AlphaFoldDB" id="A0A4U6W569"/>
<evidence type="ECO:0000256" key="3">
    <source>
        <dbReference type="ARBA" id="ARBA00010217"/>
    </source>
</evidence>
<evidence type="ECO:0000313" key="14">
    <source>
        <dbReference type="EMBL" id="TKW36774.1"/>
    </source>
</evidence>
<dbReference type="InterPro" id="IPR011009">
    <property type="entry name" value="Kinase-like_dom_sf"/>
</dbReference>
<comment type="subcellular location">
    <subcellularLocation>
        <location evidence="1">Cell membrane</location>
        <topology evidence="1">Single-pass type I membrane protein</topology>
    </subcellularLocation>
</comment>
<evidence type="ECO:0000256" key="9">
    <source>
        <dbReference type="ARBA" id="ARBA00022989"/>
    </source>
</evidence>
<evidence type="ECO:0000256" key="12">
    <source>
        <dbReference type="ARBA" id="ARBA00023180"/>
    </source>
</evidence>
<gene>
    <name evidence="14" type="ORF">SEVIR_1G004800v2</name>
</gene>
<sequence>MPHVAVKRLTKLLEQTRRDYVTEIMILGQLKHRNLVKLVGWCDGGGDDKPLLVYELVANGSLDDHLHGSSERLLTWPQRYKIVIGIGSAIEYLHTGDKDPILHRDIKPSNVMLDGAFEAKLGDFGLVRQVKPGQGSLRGTAMVGSWEYMDPKCITTDSATTASDMYSFGVLLLEIATGKRPRVPRDDEELSLRNALVDAVRESYDKGAVLEMADARLNGDFDERQMERVMLVGLLCVNQDRGNRLGIREAVNLLSNIRLSNIRHPLPEPEGIST</sequence>
<keyword evidence="10" id="KW-0472">Membrane</keyword>
<dbReference type="FunFam" id="1.10.510.10:FF:000240">
    <property type="entry name" value="Lectin-domain containing receptor kinase A4.3"/>
    <property type="match status" value="1"/>
</dbReference>
<evidence type="ECO:0000256" key="11">
    <source>
        <dbReference type="ARBA" id="ARBA00023170"/>
    </source>
</evidence>
<keyword evidence="8" id="KW-0067">ATP-binding</keyword>
<keyword evidence="12" id="KW-0325">Glycoprotein</keyword>
<dbReference type="OMA" id="CHEVNEF"/>
<evidence type="ECO:0000256" key="6">
    <source>
        <dbReference type="ARBA" id="ARBA00022729"/>
    </source>
</evidence>
<keyword evidence="9" id="KW-1133">Transmembrane helix</keyword>
<evidence type="ECO:0000256" key="7">
    <source>
        <dbReference type="ARBA" id="ARBA00022741"/>
    </source>
</evidence>
<evidence type="ECO:0000256" key="1">
    <source>
        <dbReference type="ARBA" id="ARBA00004251"/>
    </source>
</evidence>
<evidence type="ECO:0000256" key="5">
    <source>
        <dbReference type="ARBA" id="ARBA00022692"/>
    </source>
</evidence>
<dbReference type="Gene3D" id="1.10.510.10">
    <property type="entry name" value="Transferase(Phosphotransferase) domain 1"/>
    <property type="match status" value="1"/>
</dbReference>
<proteinExistence type="inferred from homology"/>
<keyword evidence="5" id="KW-0812">Transmembrane</keyword>
<keyword evidence="7" id="KW-0547">Nucleotide-binding</keyword>
<dbReference type="PROSITE" id="PS50011">
    <property type="entry name" value="PROTEIN_KINASE_DOM"/>
    <property type="match status" value="1"/>
</dbReference>
<dbReference type="Pfam" id="PF00069">
    <property type="entry name" value="Pkinase"/>
    <property type="match status" value="1"/>
</dbReference>
<dbReference type="PANTHER" id="PTHR27007">
    <property type="match status" value="1"/>
</dbReference>
<dbReference type="SMART" id="SM00220">
    <property type="entry name" value="S_TKc"/>
    <property type="match status" value="1"/>
</dbReference>
<dbReference type="Gene3D" id="3.30.200.20">
    <property type="entry name" value="Phosphorylase Kinase, domain 1"/>
    <property type="match status" value="1"/>
</dbReference>
<comment type="similarity">
    <text evidence="3">In the C-terminal section; belongs to the protein kinase superfamily. Ser/Thr protein kinase family.</text>
</comment>
<dbReference type="InterPro" id="IPR050528">
    <property type="entry name" value="L-type_Lectin-RKs"/>
</dbReference>
<accession>A0A4U6W569</accession>
<dbReference type="EMBL" id="CM016552">
    <property type="protein sequence ID" value="TKW36774.1"/>
    <property type="molecule type" value="Genomic_DNA"/>
</dbReference>
<keyword evidence="4" id="KW-1003">Cell membrane</keyword>
<keyword evidence="6" id="KW-0732">Signal</keyword>
<name>A0A4U6W569_SETVI</name>
<evidence type="ECO:0000256" key="4">
    <source>
        <dbReference type="ARBA" id="ARBA00022475"/>
    </source>
</evidence>
<dbReference type="GO" id="GO:0004672">
    <property type="term" value="F:protein kinase activity"/>
    <property type="evidence" value="ECO:0007669"/>
    <property type="project" value="InterPro"/>
</dbReference>
<organism evidence="14 15">
    <name type="scientific">Setaria viridis</name>
    <name type="common">Green bristlegrass</name>
    <name type="synonym">Setaria italica subsp. viridis</name>
    <dbReference type="NCBI Taxonomy" id="4556"/>
    <lineage>
        <taxon>Eukaryota</taxon>
        <taxon>Viridiplantae</taxon>
        <taxon>Streptophyta</taxon>
        <taxon>Embryophyta</taxon>
        <taxon>Tracheophyta</taxon>
        <taxon>Spermatophyta</taxon>
        <taxon>Magnoliopsida</taxon>
        <taxon>Liliopsida</taxon>
        <taxon>Poales</taxon>
        <taxon>Poaceae</taxon>
        <taxon>PACMAD clade</taxon>
        <taxon>Panicoideae</taxon>
        <taxon>Panicodae</taxon>
        <taxon>Paniceae</taxon>
        <taxon>Cenchrinae</taxon>
        <taxon>Setaria</taxon>
    </lineage>
</organism>
<dbReference type="InterPro" id="IPR000719">
    <property type="entry name" value="Prot_kinase_dom"/>
</dbReference>
<evidence type="ECO:0000256" key="2">
    <source>
        <dbReference type="ARBA" id="ARBA00008536"/>
    </source>
</evidence>
<keyword evidence="11" id="KW-0675">Receptor</keyword>
<dbReference type="PROSITE" id="PS00108">
    <property type="entry name" value="PROTEIN_KINASE_ST"/>
    <property type="match status" value="1"/>
</dbReference>
<evidence type="ECO:0000313" key="15">
    <source>
        <dbReference type="Proteomes" id="UP000298652"/>
    </source>
</evidence>
<dbReference type="GO" id="GO:0005886">
    <property type="term" value="C:plasma membrane"/>
    <property type="evidence" value="ECO:0007669"/>
    <property type="project" value="UniProtKB-SubCell"/>
</dbReference>
<keyword evidence="15" id="KW-1185">Reference proteome</keyword>